<feature type="domain" description="NAD-dependent epimerase/dehydratase" evidence="2">
    <location>
        <begin position="4"/>
        <end position="208"/>
    </location>
</feature>
<dbReference type="SUPFAM" id="SSF51735">
    <property type="entry name" value="NAD(P)-binding Rossmann-fold domains"/>
    <property type="match status" value="1"/>
</dbReference>
<feature type="region of interest" description="Disordered" evidence="1">
    <location>
        <begin position="106"/>
        <end position="125"/>
    </location>
</feature>
<keyword evidence="4" id="KW-1185">Reference proteome</keyword>
<evidence type="ECO:0000259" key="2">
    <source>
        <dbReference type="Pfam" id="PF01370"/>
    </source>
</evidence>
<dbReference type="InterPro" id="IPR036291">
    <property type="entry name" value="NAD(P)-bd_dom_sf"/>
</dbReference>
<evidence type="ECO:0000313" key="4">
    <source>
        <dbReference type="Proteomes" id="UP001164965"/>
    </source>
</evidence>
<dbReference type="Gene3D" id="3.40.50.720">
    <property type="entry name" value="NAD(P)-binding Rossmann-like Domain"/>
    <property type="match status" value="1"/>
</dbReference>
<evidence type="ECO:0000256" key="1">
    <source>
        <dbReference type="SAM" id="MobiDB-lite"/>
    </source>
</evidence>
<dbReference type="EMBL" id="CP110615">
    <property type="protein sequence ID" value="UZJ24649.1"/>
    <property type="molecule type" value="Genomic_DNA"/>
</dbReference>
<dbReference type="Proteomes" id="UP001164965">
    <property type="component" value="Chromosome"/>
</dbReference>
<evidence type="ECO:0000313" key="3">
    <source>
        <dbReference type="EMBL" id="UZJ24649.1"/>
    </source>
</evidence>
<dbReference type="RefSeq" id="WP_265382756.1">
    <property type="nucleotide sequence ID" value="NZ_CP110615.1"/>
</dbReference>
<dbReference type="InterPro" id="IPR001509">
    <property type="entry name" value="Epimerase_deHydtase"/>
</dbReference>
<dbReference type="Pfam" id="PF01370">
    <property type="entry name" value="Epimerase"/>
    <property type="match status" value="1"/>
</dbReference>
<gene>
    <name evidence="3" type="ORF">RHODO2019_16240</name>
</gene>
<protein>
    <submittedName>
        <fullName evidence="3">NAD-dependent epimerase/dehydratase family protein</fullName>
    </submittedName>
</protein>
<sequence length="326" mass="34405">MKLLVLGGTVFVSRAIGATAVRRGHEVTCAHRGRSGLGPVGVTDVFLDRDVDGDGGIAALGDHRYDAVVDVAAQDPRWVAEAIDVLGAAAGHWTFVSSVSAYADASTPGRDASAERVPPLDGVTPEQERYARAKRSSEDVVLQALGEKAFVVRPGLVVGPGDPTDRYGYWPARFTRGGPVVVPDVLDAPTQVIDVDDLAAWVVTAAEHRLVAQLDAVAPPQPLRDVLAGSGGGEHELVGVSQERLGELGVRPWSGPRSLPLWVPQPEMAGFGARDVTASLAAGLVLRPLAETAERALDHERDLGLERARRSGLSVAEEREVLRALG</sequence>
<reference evidence="3" key="1">
    <citation type="submission" date="2022-10" db="EMBL/GenBank/DDBJ databases">
        <title>Rhodococcus sp.75.</title>
        <authorList>
            <person name="Sun M."/>
        </authorList>
    </citation>
    <scope>NUCLEOTIDE SEQUENCE</scope>
    <source>
        <strain evidence="3">75</strain>
    </source>
</reference>
<proteinExistence type="predicted"/>
<accession>A0ABY6NZK1</accession>
<organism evidence="3 4">
    <name type="scientific">Rhodococcus antarcticus</name>
    <dbReference type="NCBI Taxonomy" id="2987751"/>
    <lineage>
        <taxon>Bacteria</taxon>
        <taxon>Bacillati</taxon>
        <taxon>Actinomycetota</taxon>
        <taxon>Actinomycetes</taxon>
        <taxon>Mycobacteriales</taxon>
        <taxon>Nocardiaceae</taxon>
        <taxon>Rhodococcus</taxon>
    </lineage>
</organism>
<name>A0ABY6NZK1_9NOCA</name>